<dbReference type="PROSITE" id="PS50011">
    <property type="entry name" value="PROTEIN_KINASE_DOM"/>
    <property type="match status" value="1"/>
</dbReference>
<dbReference type="OrthoDB" id="544350at2759"/>
<name>A0A8H3LQ51_9GLOM</name>
<dbReference type="SUPFAM" id="SSF56112">
    <property type="entry name" value="Protein kinase-like (PK-like)"/>
    <property type="match status" value="1"/>
</dbReference>
<keyword evidence="1" id="KW-0812">Transmembrane</keyword>
<dbReference type="Pfam" id="PF00069">
    <property type="entry name" value="Pkinase"/>
    <property type="match status" value="1"/>
</dbReference>
<feature type="domain" description="Protein kinase" evidence="2">
    <location>
        <begin position="62"/>
        <end position="336"/>
    </location>
</feature>
<evidence type="ECO:0000313" key="4">
    <source>
        <dbReference type="Proteomes" id="UP000615446"/>
    </source>
</evidence>
<evidence type="ECO:0000313" key="3">
    <source>
        <dbReference type="EMBL" id="GES92813.1"/>
    </source>
</evidence>
<dbReference type="InterPro" id="IPR000719">
    <property type="entry name" value="Prot_kinase_dom"/>
</dbReference>
<evidence type="ECO:0000256" key="1">
    <source>
        <dbReference type="SAM" id="Phobius"/>
    </source>
</evidence>
<keyword evidence="3" id="KW-0808">Transferase</keyword>
<gene>
    <name evidence="3" type="ORF">RCL2_001957200</name>
</gene>
<dbReference type="GO" id="GO:0005524">
    <property type="term" value="F:ATP binding"/>
    <property type="evidence" value="ECO:0007669"/>
    <property type="project" value="InterPro"/>
</dbReference>
<dbReference type="InterPro" id="IPR051681">
    <property type="entry name" value="Ser/Thr_Kinases-Pseudokinases"/>
</dbReference>
<protein>
    <submittedName>
        <fullName evidence="3">Kinase-like domain-containing protein</fullName>
    </submittedName>
</protein>
<keyword evidence="3" id="KW-0418">Kinase</keyword>
<dbReference type="EMBL" id="BLAL01000218">
    <property type="protein sequence ID" value="GES92813.1"/>
    <property type="molecule type" value="Genomic_DNA"/>
</dbReference>
<keyword evidence="1" id="KW-0472">Membrane</keyword>
<dbReference type="CDD" id="cd00180">
    <property type="entry name" value="PKc"/>
    <property type="match status" value="1"/>
</dbReference>
<dbReference type="InterPro" id="IPR011009">
    <property type="entry name" value="Kinase-like_dom_sf"/>
</dbReference>
<accession>A0A8H3LQ51</accession>
<feature type="transmembrane region" description="Helical" evidence="1">
    <location>
        <begin position="22"/>
        <end position="45"/>
    </location>
</feature>
<proteinExistence type="predicted"/>
<dbReference type="Proteomes" id="UP000615446">
    <property type="component" value="Unassembled WGS sequence"/>
</dbReference>
<dbReference type="Gene3D" id="1.10.510.10">
    <property type="entry name" value="Transferase(Phosphotransferase) domain 1"/>
    <property type="match status" value="1"/>
</dbReference>
<dbReference type="AlphaFoldDB" id="A0A8H3LQ51"/>
<comment type="caution">
    <text evidence="3">The sequence shown here is derived from an EMBL/GenBank/DDBJ whole genome shotgun (WGS) entry which is preliminary data.</text>
</comment>
<dbReference type="PANTHER" id="PTHR44329">
    <property type="entry name" value="SERINE/THREONINE-PROTEIN KINASE TNNI3K-RELATED"/>
    <property type="match status" value="1"/>
</dbReference>
<keyword evidence="1" id="KW-1133">Transmembrane helix</keyword>
<organism evidence="3 4">
    <name type="scientific">Rhizophagus clarus</name>
    <dbReference type="NCBI Taxonomy" id="94130"/>
    <lineage>
        <taxon>Eukaryota</taxon>
        <taxon>Fungi</taxon>
        <taxon>Fungi incertae sedis</taxon>
        <taxon>Mucoromycota</taxon>
        <taxon>Glomeromycotina</taxon>
        <taxon>Glomeromycetes</taxon>
        <taxon>Glomerales</taxon>
        <taxon>Glomeraceae</taxon>
        <taxon>Rhizophagus</taxon>
    </lineage>
</organism>
<dbReference type="PANTHER" id="PTHR44329:SF291">
    <property type="entry name" value="PROTEIN KINASE DOMAIN-CONTAINING PROTEIN"/>
    <property type="match status" value="1"/>
</dbReference>
<reference evidence="3" key="1">
    <citation type="submission" date="2019-10" db="EMBL/GenBank/DDBJ databases">
        <title>Conservation and host-specific expression of non-tandemly repeated heterogenous ribosome RNA gene in arbuscular mycorrhizal fungi.</title>
        <authorList>
            <person name="Maeda T."/>
            <person name="Kobayashi Y."/>
            <person name="Nakagawa T."/>
            <person name="Ezawa T."/>
            <person name="Yamaguchi K."/>
            <person name="Bino T."/>
            <person name="Nishimoto Y."/>
            <person name="Shigenobu S."/>
            <person name="Kawaguchi M."/>
        </authorList>
    </citation>
    <scope>NUCLEOTIDE SEQUENCE</scope>
    <source>
        <strain evidence="3">HR1</strain>
    </source>
</reference>
<dbReference type="GO" id="GO:0004674">
    <property type="term" value="F:protein serine/threonine kinase activity"/>
    <property type="evidence" value="ECO:0007669"/>
    <property type="project" value="TreeGrafter"/>
</dbReference>
<sequence length="355" mass="41299">MYSNLSQIFTFGIYFRRDCMSIYLYVFVVIVLGMVEFGNSGNAVLDQFILNKRLKWIPYDRLTNVEYLNKGGFGTIYKATWLDKYRNSEVVLKCPNNLNHNLDEFLNEWKYHERCLKSPEIINLYGFTKNSDMDYMVVMDFANKGNLRGNLENIVKNDWREKLYTLYKIISGLNEVHNQYLIHCDFHDGNILIDGDKVYISDLGLCKSAISSSEKGVICGVVPFIAPEVLRGKPYTQAKLMKKCWNEDPFKRPSAPEVKGIIRNWIFRPNNGVINEELKSNIIEFINAPIVQLVTEDHPGAYFTSRLLDFTSVQLNEFMKKDNLNRLDVISESEFIYSFDIKIDEILLIMFVNNL</sequence>
<evidence type="ECO:0000259" key="2">
    <source>
        <dbReference type="PROSITE" id="PS50011"/>
    </source>
</evidence>